<dbReference type="InterPro" id="IPR000873">
    <property type="entry name" value="AMP-dep_synth/lig_dom"/>
</dbReference>
<feature type="domain" description="AMP-binding enzyme C-terminal" evidence="2">
    <location>
        <begin position="610"/>
        <end position="684"/>
    </location>
</feature>
<dbReference type="Pfam" id="PF00501">
    <property type="entry name" value="AMP-binding"/>
    <property type="match status" value="1"/>
</dbReference>
<evidence type="ECO:0000259" key="1">
    <source>
        <dbReference type="Pfam" id="PF00501"/>
    </source>
</evidence>
<evidence type="ECO:0000313" key="3">
    <source>
        <dbReference type="EMBL" id="MFC6869532.1"/>
    </source>
</evidence>
<evidence type="ECO:0000313" key="4">
    <source>
        <dbReference type="Proteomes" id="UP001596337"/>
    </source>
</evidence>
<dbReference type="CDD" id="cd07812">
    <property type="entry name" value="SRPBCC"/>
    <property type="match status" value="1"/>
</dbReference>
<dbReference type="Gene3D" id="3.30.530.20">
    <property type="match status" value="1"/>
</dbReference>
<gene>
    <name evidence="3" type="ORF">ACFQGD_20555</name>
</gene>
<dbReference type="InterPro" id="IPR042099">
    <property type="entry name" value="ANL_N_sf"/>
</dbReference>
<dbReference type="Proteomes" id="UP001596337">
    <property type="component" value="Unassembled WGS sequence"/>
</dbReference>
<dbReference type="SUPFAM" id="SSF55961">
    <property type="entry name" value="Bet v1-like"/>
    <property type="match status" value="1"/>
</dbReference>
<dbReference type="EMBL" id="JBHSXX010000001">
    <property type="protein sequence ID" value="MFC6869532.1"/>
    <property type="molecule type" value="Genomic_DNA"/>
</dbReference>
<dbReference type="Gene3D" id="3.40.50.12780">
    <property type="entry name" value="N-terminal domain of ligase-like"/>
    <property type="match status" value="1"/>
</dbReference>
<dbReference type="InterPro" id="IPR050237">
    <property type="entry name" value="ATP-dep_AMP-bd_enzyme"/>
</dbReference>
<dbReference type="Pfam" id="PF13193">
    <property type="entry name" value="AMP-binding_C"/>
    <property type="match status" value="1"/>
</dbReference>
<protein>
    <submittedName>
        <fullName evidence="3">AMP-binding protein</fullName>
    </submittedName>
</protein>
<dbReference type="RefSeq" id="WP_345397169.1">
    <property type="nucleotide sequence ID" value="NZ_BAABLA010000027.1"/>
</dbReference>
<evidence type="ECO:0000259" key="2">
    <source>
        <dbReference type="Pfam" id="PF13193"/>
    </source>
</evidence>
<reference evidence="4" key="1">
    <citation type="journal article" date="2019" name="Int. J. Syst. Evol. Microbiol.">
        <title>The Global Catalogue of Microorganisms (GCM) 10K type strain sequencing project: providing services to taxonomists for standard genome sequencing and annotation.</title>
        <authorList>
            <consortium name="The Broad Institute Genomics Platform"/>
            <consortium name="The Broad Institute Genome Sequencing Center for Infectious Disease"/>
            <person name="Wu L."/>
            <person name="Ma J."/>
        </authorList>
    </citation>
    <scope>NUCLEOTIDE SEQUENCE [LARGE SCALE GENOMIC DNA]</scope>
    <source>
        <strain evidence="4">KCTC 32255</strain>
    </source>
</reference>
<dbReference type="InterPro" id="IPR023393">
    <property type="entry name" value="START-like_dom_sf"/>
</dbReference>
<accession>A0ABW2C2J9</accession>
<proteinExistence type="predicted"/>
<dbReference type="PANTHER" id="PTHR43767:SF1">
    <property type="entry name" value="NONRIBOSOMAL PEPTIDE SYNTHASE PES1 (EUROFUNG)-RELATED"/>
    <property type="match status" value="1"/>
</dbReference>
<comment type="caution">
    <text evidence="3">The sequence shown here is derived from an EMBL/GenBank/DDBJ whole genome shotgun (WGS) entry which is preliminary data.</text>
</comment>
<dbReference type="InterPro" id="IPR025110">
    <property type="entry name" value="AMP-bd_C"/>
</dbReference>
<keyword evidence="4" id="KW-1185">Reference proteome</keyword>
<dbReference type="InterPro" id="IPR045851">
    <property type="entry name" value="AMP-bd_C_sf"/>
</dbReference>
<dbReference type="Gene3D" id="3.30.300.30">
    <property type="match status" value="1"/>
</dbReference>
<name>A0ABW2C2J9_9PSEU</name>
<dbReference type="PANTHER" id="PTHR43767">
    <property type="entry name" value="LONG-CHAIN-FATTY-ACID--COA LIGASE"/>
    <property type="match status" value="1"/>
</dbReference>
<sequence>MKQSRQRGTSSDYVRYETVLDHPRSELWELLSRPELYPRFFRGLSVCTKIPPANPDKTTEYTVRVTRAGYGATDLRLRTVTRRKHEKFVLAPVPESGKWISVTLSDARPGRTKVAFVMSTPIGLPAEFTPRKSVLRSWVQQGLDRVSHYLGRVPDQAVTHPQDGSTRVNIARTLVTSGILKPTRPNVGIRQLNQLNRWGFNLVGGYAQASARDPHVPALIDEHQPRTFAETWQRAQLLAAGLIDRGVSPRTTVAVMARNHSAMVECMTACGIIGATLILLNTGLSSRQIEDIADAHELHTLFVDDEFAPLVQYLPETVDQISTTPGGTATRRETTDEIIDSTPERTLTPPKQQGRLVVLTSGTGGTPKGAKRPAAKGWSTIAAILSRLPLRTGERMMIAAPIFHSWGLATLQLSTPLRATVILQDRFDAEECLRAISQHRATTLIAVPIMLQRILNLPAEVRDKYDTSSLRIAASSGSVLPGPLVTGFMDAFGDILYNFYGSTEVSQATVATPEDLRAAPTTAGYPALGTQIAILDQDGLRVPRGSVGRIFVGNEMLFDGYTDGNSAEVKDTFMDTGDLGYVDADGRLFVSGRDDEMIISGGENVFPRPVEEALAALPQVSEVAVVGVPDDEYGQRLAAFIVPRTGSRLDPAMVRSYIHHRLSRFSVPRDVTFLTRLPRNTTGKILKRLLVERSGRPPELTA</sequence>
<organism evidence="3 4">
    <name type="scientific">Haloechinothrix salitolerans</name>
    <dbReference type="NCBI Taxonomy" id="926830"/>
    <lineage>
        <taxon>Bacteria</taxon>
        <taxon>Bacillati</taxon>
        <taxon>Actinomycetota</taxon>
        <taxon>Actinomycetes</taxon>
        <taxon>Pseudonocardiales</taxon>
        <taxon>Pseudonocardiaceae</taxon>
        <taxon>Haloechinothrix</taxon>
    </lineage>
</organism>
<dbReference type="SUPFAM" id="SSF56801">
    <property type="entry name" value="Acetyl-CoA synthetase-like"/>
    <property type="match status" value="1"/>
</dbReference>
<feature type="domain" description="AMP-dependent synthetase/ligase" evidence="1">
    <location>
        <begin position="208"/>
        <end position="561"/>
    </location>
</feature>